<dbReference type="AlphaFoldDB" id="A0AAV8UL05"/>
<name>A0AAV8UL05_9RHOD</name>
<keyword evidence="5" id="KW-0812">Transmembrane</keyword>
<dbReference type="GO" id="GO:0016491">
    <property type="term" value="F:oxidoreductase activity"/>
    <property type="evidence" value="ECO:0007669"/>
    <property type="project" value="UniProtKB-KW"/>
</dbReference>
<keyword evidence="5" id="KW-0472">Membrane</keyword>
<dbReference type="NCBIfam" id="TIGR01813">
    <property type="entry name" value="flavo_cyto_c"/>
    <property type="match status" value="1"/>
</dbReference>
<dbReference type="PANTHER" id="PTHR43400">
    <property type="entry name" value="FUMARATE REDUCTASE"/>
    <property type="match status" value="1"/>
</dbReference>
<comment type="caution">
    <text evidence="7">The sequence shown here is derived from an EMBL/GenBank/DDBJ whole genome shotgun (WGS) entry which is preliminary data.</text>
</comment>
<dbReference type="SUPFAM" id="SSF56425">
    <property type="entry name" value="Succinate dehydrogenase/fumarate reductase flavoprotein, catalytic domain"/>
    <property type="match status" value="1"/>
</dbReference>
<comment type="cofactor">
    <cofactor evidence="1">
        <name>FAD</name>
        <dbReference type="ChEBI" id="CHEBI:57692"/>
    </cofactor>
</comment>
<evidence type="ECO:0000259" key="6">
    <source>
        <dbReference type="Pfam" id="PF00890"/>
    </source>
</evidence>
<evidence type="ECO:0000256" key="1">
    <source>
        <dbReference type="ARBA" id="ARBA00001974"/>
    </source>
</evidence>
<dbReference type="InterPro" id="IPR003953">
    <property type="entry name" value="FAD-dep_OxRdtase_2_FAD-bd"/>
</dbReference>
<dbReference type="InterPro" id="IPR036188">
    <property type="entry name" value="FAD/NAD-bd_sf"/>
</dbReference>
<dbReference type="Gene3D" id="3.50.50.60">
    <property type="entry name" value="FAD/NAD(P)-binding domain"/>
    <property type="match status" value="1"/>
</dbReference>
<evidence type="ECO:0000256" key="4">
    <source>
        <dbReference type="ARBA" id="ARBA00023002"/>
    </source>
</evidence>
<evidence type="ECO:0000256" key="3">
    <source>
        <dbReference type="ARBA" id="ARBA00022827"/>
    </source>
</evidence>
<evidence type="ECO:0000256" key="5">
    <source>
        <dbReference type="SAM" id="Phobius"/>
    </source>
</evidence>
<dbReference type="InterPro" id="IPR027477">
    <property type="entry name" value="Succ_DH/fumarate_Rdtase_cat_sf"/>
</dbReference>
<organism evidence="7 8">
    <name type="scientific">Rhodosorus marinus</name>
    <dbReference type="NCBI Taxonomy" id="101924"/>
    <lineage>
        <taxon>Eukaryota</taxon>
        <taxon>Rhodophyta</taxon>
        <taxon>Stylonematophyceae</taxon>
        <taxon>Stylonematales</taxon>
        <taxon>Stylonemataceae</taxon>
        <taxon>Rhodosorus</taxon>
    </lineage>
</organism>
<dbReference type="SUPFAM" id="SSF51905">
    <property type="entry name" value="FAD/NAD(P)-binding domain"/>
    <property type="match status" value="1"/>
</dbReference>
<dbReference type="InterPro" id="IPR010960">
    <property type="entry name" value="Flavocytochrome_c"/>
</dbReference>
<keyword evidence="8" id="KW-1185">Reference proteome</keyword>
<dbReference type="PANTHER" id="PTHR43400:SF7">
    <property type="entry name" value="FAD-DEPENDENT OXIDOREDUCTASE 2 FAD BINDING DOMAIN-CONTAINING PROTEIN"/>
    <property type="match status" value="1"/>
</dbReference>
<evidence type="ECO:0000313" key="8">
    <source>
        <dbReference type="Proteomes" id="UP001157974"/>
    </source>
</evidence>
<protein>
    <recommendedName>
        <fullName evidence="6">FAD-dependent oxidoreductase 2 FAD-binding domain-containing protein</fullName>
    </recommendedName>
</protein>
<gene>
    <name evidence="7" type="ORF">NDN08_006670</name>
</gene>
<feature type="transmembrane region" description="Helical" evidence="5">
    <location>
        <begin position="38"/>
        <end position="59"/>
    </location>
</feature>
<dbReference type="Proteomes" id="UP001157974">
    <property type="component" value="Unassembled WGS sequence"/>
</dbReference>
<dbReference type="InterPro" id="IPR050315">
    <property type="entry name" value="FAD-oxidoreductase_2"/>
</dbReference>
<keyword evidence="3" id="KW-0274">FAD</keyword>
<dbReference type="Pfam" id="PF00890">
    <property type="entry name" value="FAD_binding_2"/>
    <property type="match status" value="1"/>
</dbReference>
<dbReference type="Gene3D" id="3.90.700.10">
    <property type="entry name" value="Succinate dehydrogenase/fumarate reductase flavoprotein, catalytic domain"/>
    <property type="match status" value="1"/>
</dbReference>
<sequence length="779" mass="83831">MSLRQRRKVEVAGLGEKEVVDNEEPKFRRFGLTPIAKARIALVISFLLAAGVLTLQSLWHTGKGNAGMPLRSDIPATRGSTIVVGGGLAGLTAAVTALENGCRSVTIIEKNAFLGGNSAKATSGMNSVNTNESDSPDQFIADTLKAGHEINDENLVQMVAFQSSDALRWLRETLKLDMKDSTRLGGHSFRRTWRFSPMPDGRPQPVGWTIMKTLIDALKSDEYKDRLNIKLNNAVKGLLGSEESGVVGVLSEFSGETEEIHADAVVLASGGYCAGGDVLLKYAGEKAKFPTTNGPWATGDGIKLGMEFGAAARDMEHVQVHPTSFVNKSDPFASTNFLAPESLRGTGGMLVNAEGKRFVNELAPRDVVTNAILENGFSLGTLLAEAKNDQGAEDRKGAWLVLSSEMVDGFGAASAAFYASKGLFSRFRSVHEAVTELEELSLEDFEQTIEEYESSWKSGKPDRFGKDYYPSGGTLKDTAEYWIALITPALHYSMGGLRISPSGEILRKKGESGSSFTAIPGLFGAGEVTGGMHGANRLAGNSLLECVVMGRIAGERASSVSLKSLPPLVRNQWTESRVRSINSNDYHGYQTTYLELPSALHEVNAPAGQRFKIRSQTHTSGVVPNLAAGIHGVIALLIPKDYPGIYPGAKVDILIVEDPHARASEATVNGPSVTVIASEDRAFDALQTLRSSAENLSAVLFLLLEDAVLPDHSLLPDVQYSRIRVESSAHLLAHLSKRGPEEEVIVAVNGDTKSVLEGKIERENVLYLESPETKSCRFG</sequence>
<evidence type="ECO:0000256" key="2">
    <source>
        <dbReference type="ARBA" id="ARBA00022630"/>
    </source>
</evidence>
<accession>A0AAV8UL05</accession>
<proteinExistence type="predicted"/>
<keyword evidence="2" id="KW-0285">Flavoprotein</keyword>
<feature type="domain" description="FAD-dependent oxidoreductase 2 FAD-binding" evidence="6">
    <location>
        <begin position="82"/>
        <end position="543"/>
    </location>
</feature>
<evidence type="ECO:0000313" key="7">
    <source>
        <dbReference type="EMBL" id="KAJ8902263.1"/>
    </source>
</evidence>
<dbReference type="GO" id="GO:0010181">
    <property type="term" value="F:FMN binding"/>
    <property type="evidence" value="ECO:0007669"/>
    <property type="project" value="InterPro"/>
</dbReference>
<keyword evidence="5" id="KW-1133">Transmembrane helix</keyword>
<keyword evidence="4" id="KW-0560">Oxidoreductase</keyword>
<reference evidence="7 8" key="1">
    <citation type="journal article" date="2023" name="Nat. Commun.">
        <title>Origin of minicircular mitochondrial genomes in red algae.</title>
        <authorList>
            <person name="Lee Y."/>
            <person name="Cho C.H."/>
            <person name="Lee Y.M."/>
            <person name="Park S.I."/>
            <person name="Yang J.H."/>
            <person name="West J.A."/>
            <person name="Bhattacharya D."/>
            <person name="Yoon H.S."/>
        </authorList>
    </citation>
    <scope>NUCLEOTIDE SEQUENCE [LARGE SCALE GENOMIC DNA]</scope>
    <source>
        <strain evidence="7 8">CCMP1338</strain>
        <tissue evidence="7">Whole cell</tissue>
    </source>
</reference>
<dbReference type="EMBL" id="JAMWBK010000009">
    <property type="protein sequence ID" value="KAJ8902263.1"/>
    <property type="molecule type" value="Genomic_DNA"/>
</dbReference>